<name>A0A2S5T848_9BURK</name>
<feature type="transmembrane region" description="Helical" evidence="1">
    <location>
        <begin position="16"/>
        <end position="37"/>
    </location>
</feature>
<evidence type="ECO:0000313" key="3">
    <source>
        <dbReference type="EMBL" id="TCP07701.1"/>
    </source>
</evidence>
<gene>
    <name evidence="2" type="ORF">C1702_04115</name>
    <name evidence="3" type="ORF">EV676_104257</name>
</gene>
<proteinExistence type="predicted"/>
<dbReference type="InterPro" id="IPR007047">
    <property type="entry name" value="Flp_Fap"/>
</dbReference>
<dbReference type="Proteomes" id="UP000239406">
    <property type="component" value="Unassembled WGS sequence"/>
</dbReference>
<reference evidence="2 4" key="1">
    <citation type="submission" date="2018-02" db="EMBL/GenBank/DDBJ databases">
        <title>Reclassifiation of [Polyangium] brachysporum DSM 7029 as Guopingzhaonella breviflexa gen. nov., sp. nov., a member of the family Comamonadaceae.</title>
        <authorList>
            <person name="Tang B."/>
        </authorList>
    </citation>
    <scope>NUCLEOTIDE SEQUENCE [LARGE SCALE GENOMIC DNA]</scope>
    <source>
        <strain evidence="2 4">DSM 15344</strain>
    </source>
</reference>
<dbReference type="AlphaFoldDB" id="A0A2S5T848"/>
<keyword evidence="1" id="KW-1133">Transmembrane helix</keyword>
<dbReference type="Pfam" id="PF04964">
    <property type="entry name" value="Flp_Fap"/>
    <property type="match status" value="1"/>
</dbReference>
<evidence type="ECO:0000313" key="4">
    <source>
        <dbReference type="Proteomes" id="UP000239406"/>
    </source>
</evidence>
<dbReference type="Proteomes" id="UP000294772">
    <property type="component" value="Unassembled WGS sequence"/>
</dbReference>
<keyword evidence="4" id="KW-1185">Reference proteome</keyword>
<evidence type="ECO:0000313" key="2">
    <source>
        <dbReference type="EMBL" id="PPE71151.1"/>
    </source>
</evidence>
<dbReference type="RefSeq" id="WP_104356412.1">
    <property type="nucleotide sequence ID" value="NZ_CALFFA010000004.1"/>
</dbReference>
<evidence type="ECO:0000256" key="1">
    <source>
        <dbReference type="SAM" id="Phobius"/>
    </source>
</evidence>
<protein>
    <submittedName>
        <fullName evidence="2">Flp family type IVb pilin</fullName>
    </submittedName>
    <submittedName>
        <fullName evidence="3">Pilus assembly protein Flp/PilA</fullName>
    </submittedName>
</protein>
<organism evidence="2 4">
    <name type="scientific">Caldimonas thermodepolymerans</name>
    <dbReference type="NCBI Taxonomy" id="215580"/>
    <lineage>
        <taxon>Bacteria</taxon>
        <taxon>Pseudomonadati</taxon>
        <taxon>Pseudomonadota</taxon>
        <taxon>Betaproteobacteria</taxon>
        <taxon>Burkholderiales</taxon>
        <taxon>Sphaerotilaceae</taxon>
        <taxon>Caldimonas</taxon>
    </lineage>
</organism>
<keyword evidence="1" id="KW-0812">Transmembrane</keyword>
<sequence length="53" mass="5534">MNKLKAFWQDESGVSAIEYGLIAGLVAVVLVTVLGGLGDKLEAVFESISNALP</sequence>
<reference evidence="3 5" key="2">
    <citation type="submission" date="2019-03" db="EMBL/GenBank/DDBJ databases">
        <title>Genomic Encyclopedia of Type Strains, Phase IV (KMG-IV): sequencing the most valuable type-strain genomes for metagenomic binning, comparative biology and taxonomic classification.</title>
        <authorList>
            <person name="Goeker M."/>
        </authorList>
    </citation>
    <scope>NUCLEOTIDE SEQUENCE [LARGE SCALE GENOMIC DNA]</scope>
    <source>
        <strain evidence="3 5">DSM 15264</strain>
    </source>
</reference>
<evidence type="ECO:0000313" key="5">
    <source>
        <dbReference type="Proteomes" id="UP000294772"/>
    </source>
</evidence>
<keyword evidence="1" id="KW-0472">Membrane</keyword>
<comment type="caution">
    <text evidence="2">The sequence shown here is derived from an EMBL/GenBank/DDBJ whole genome shotgun (WGS) entry which is preliminary data.</text>
</comment>
<dbReference type="EMBL" id="SLXF01000004">
    <property type="protein sequence ID" value="TCP07701.1"/>
    <property type="molecule type" value="Genomic_DNA"/>
</dbReference>
<dbReference type="EMBL" id="PSNY01000003">
    <property type="protein sequence ID" value="PPE71151.1"/>
    <property type="molecule type" value="Genomic_DNA"/>
</dbReference>
<accession>A0A2S5T848</accession>